<dbReference type="Gene3D" id="3.10.20.90">
    <property type="entry name" value="Phosphatidylinositol 3-kinase Catalytic Subunit, Chain A, domain 1"/>
    <property type="match status" value="1"/>
</dbReference>
<dbReference type="SUPFAM" id="SSF52047">
    <property type="entry name" value="RNI-like"/>
    <property type="match status" value="1"/>
</dbReference>
<keyword evidence="7" id="KW-1185">Reference proteome</keyword>
<evidence type="ECO:0000313" key="6">
    <source>
        <dbReference type="EMBL" id="OLQ08075.1"/>
    </source>
</evidence>
<name>A0A1Q9EKY6_SYMMI</name>
<evidence type="ECO:0000256" key="3">
    <source>
        <dbReference type="PROSITE-ProRule" id="PRU00023"/>
    </source>
</evidence>
<reference evidence="6 7" key="1">
    <citation type="submission" date="2016-02" db="EMBL/GenBank/DDBJ databases">
        <title>Genome analysis of coral dinoflagellate symbionts highlights evolutionary adaptations to a symbiotic lifestyle.</title>
        <authorList>
            <person name="Aranda M."/>
            <person name="Li Y."/>
            <person name="Liew Y.J."/>
            <person name="Baumgarten S."/>
            <person name="Simakov O."/>
            <person name="Wilson M."/>
            <person name="Piel J."/>
            <person name="Ashoor H."/>
            <person name="Bougouffa S."/>
            <person name="Bajic V.B."/>
            <person name="Ryu T."/>
            <person name="Ravasi T."/>
            <person name="Bayer T."/>
            <person name="Micklem G."/>
            <person name="Kim H."/>
            <person name="Bhak J."/>
            <person name="Lajeunesse T.C."/>
            <person name="Voolstra C.R."/>
        </authorList>
    </citation>
    <scope>NUCLEOTIDE SEQUENCE [LARGE SCALE GENOMIC DNA]</scope>
    <source>
        <strain evidence="6 7">CCMP2467</strain>
    </source>
</reference>
<dbReference type="InterPro" id="IPR036770">
    <property type="entry name" value="Ankyrin_rpt-contain_sf"/>
</dbReference>
<keyword evidence="1" id="KW-0677">Repeat</keyword>
<feature type="region of interest" description="Disordered" evidence="4">
    <location>
        <begin position="77"/>
        <end position="99"/>
    </location>
</feature>
<dbReference type="SUPFAM" id="SSF48403">
    <property type="entry name" value="Ankyrin repeat"/>
    <property type="match status" value="1"/>
</dbReference>
<dbReference type="EMBL" id="LSRX01000124">
    <property type="protein sequence ID" value="OLQ08075.1"/>
    <property type="molecule type" value="Genomic_DNA"/>
</dbReference>
<evidence type="ECO:0000256" key="4">
    <source>
        <dbReference type="SAM" id="MobiDB-lite"/>
    </source>
</evidence>
<dbReference type="PROSITE" id="PS50088">
    <property type="entry name" value="ANK_REPEAT"/>
    <property type="match status" value="4"/>
</dbReference>
<feature type="domain" description="Ubiquitin-like" evidence="5">
    <location>
        <begin position="931"/>
        <end position="964"/>
    </location>
</feature>
<evidence type="ECO:0000256" key="2">
    <source>
        <dbReference type="ARBA" id="ARBA00023043"/>
    </source>
</evidence>
<dbReference type="PROSITE" id="PS50053">
    <property type="entry name" value="UBIQUITIN_2"/>
    <property type="match status" value="1"/>
</dbReference>
<dbReference type="Proteomes" id="UP000186817">
    <property type="component" value="Unassembled WGS sequence"/>
</dbReference>
<dbReference type="SMART" id="SM00248">
    <property type="entry name" value="ANK"/>
    <property type="match status" value="6"/>
</dbReference>
<dbReference type="Gene3D" id="1.25.40.20">
    <property type="entry name" value="Ankyrin repeat-containing domain"/>
    <property type="match status" value="2"/>
</dbReference>
<dbReference type="PANTHER" id="PTHR24198:SF165">
    <property type="entry name" value="ANKYRIN REPEAT-CONTAINING PROTEIN-RELATED"/>
    <property type="match status" value="1"/>
</dbReference>
<comment type="caution">
    <text evidence="6">The sequence shown here is derived from an EMBL/GenBank/DDBJ whole genome shotgun (WGS) entry which is preliminary data.</text>
</comment>
<protein>
    <submittedName>
        <fullName evidence="6">Ankyrin-1</fullName>
    </submittedName>
</protein>
<dbReference type="PROSITE" id="PS50297">
    <property type="entry name" value="ANK_REP_REGION"/>
    <property type="match status" value="3"/>
</dbReference>
<dbReference type="InterPro" id="IPR002110">
    <property type="entry name" value="Ankyrin_rpt"/>
</dbReference>
<dbReference type="InterPro" id="IPR000626">
    <property type="entry name" value="Ubiquitin-like_dom"/>
</dbReference>
<feature type="repeat" description="ANK" evidence="3">
    <location>
        <begin position="1052"/>
        <end position="1084"/>
    </location>
</feature>
<keyword evidence="2 3" id="KW-0040">ANK repeat</keyword>
<dbReference type="SUPFAM" id="SSF54236">
    <property type="entry name" value="Ubiquitin-like"/>
    <property type="match status" value="1"/>
</dbReference>
<dbReference type="Pfam" id="PF12796">
    <property type="entry name" value="Ank_2"/>
    <property type="match status" value="2"/>
</dbReference>
<organism evidence="6 7">
    <name type="scientific">Symbiodinium microadriaticum</name>
    <name type="common">Dinoflagellate</name>
    <name type="synonym">Zooxanthella microadriatica</name>
    <dbReference type="NCBI Taxonomy" id="2951"/>
    <lineage>
        <taxon>Eukaryota</taxon>
        <taxon>Sar</taxon>
        <taxon>Alveolata</taxon>
        <taxon>Dinophyceae</taxon>
        <taxon>Suessiales</taxon>
        <taxon>Symbiodiniaceae</taxon>
        <taxon>Symbiodinium</taxon>
    </lineage>
</organism>
<gene>
    <name evidence="6" type="primary">ANK1</name>
    <name evidence="6" type="ORF">AK812_SmicGene8421</name>
</gene>
<dbReference type="InterPro" id="IPR032436">
    <property type="entry name" value="URB1_C"/>
</dbReference>
<evidence type="ECO:0000259" key="5">
    <source>
        <dbReference type="PROSITE" id="PS50053"/>
    </source>
</evidence>
<dbReference type="InterPro" id="IPR029071">
    <property type="entry name" value="Ubiquitin-like_domsf"/>
</dbReference>
<dbReference type="Pfam" id="PF00023">
    <property type="entry name" value="Ank"/>
    <property type="match status" value="1"/>
</dbReference>
<evidence type="ECO:0000256" key="1">
    <source>
        <dbReference type="ARBA" id="ARBA00022737"/>
    </source>
</evidence>
<dbReference type="OrthoDB" id="423607at2759"/>
<accession>A0A1Q9EKY6</accession>
<evidence type="ECO:0000313" key="7">
    <source>
        <dbReference type="Proteomes" id="UP000186817"/>
    </source>
</evidence>
<sequence length="1265" mass="138327">MQLSFRFADGRSVGPLEFEHHVRIDDVAFRLKALLKPSESVYARLLREGSWLPPGQKLSETSLKDGDVLETLWASASPLPEQGNDGAEVLPRRPPNLPKCSDDSMGSFDLLDCSGMYKIEREFDGLEQCITPSLRVLDLRQCALKADFIQRIFAKVPATLKELRASRNIINGSALDCLCDRGLSLKVLDIGYSHCEDCSSLPRIGGIAEGSLEELEIGDLEGMTNKPKLLADVLTLCPQLKLVDFAWNNDASFLSNTLQSLAQHCPLLEVVYGYRTEPETPQLLELLTRCQNVTHLEISGVSSPEVIWNMAQLASLRSVRLELTSSAAELMKAMCCLKVETLYLEFGWVDDDDHDEDDIEFALDLCENTTELTESFSSSSATNVSLAVAGVEPNILEAIGSRLHQLGPFRAHSADHPILDALVQAPSCCANLVRLDINFFEQIDAATLATVAERCPSLKIVMLNADEVGFQKTPIDEGILALGRHCSKLEHLDLYDRLLQDPATTLATAVVGWRNLRYLCAAGTTEMSWVEADPDCRIVRALAAHCPALQNAVFYGEVPPDWFLLGRPAADFEDIPLFSKLMLSGDVESSQEARLWYLRVLRRGLAVKSGTFTAADKLSRHTMARRNVLPWIMSFAGSKELGSLPVFLEAAGCVEAALQAPVVSAEGAALKLSVAEWATGQAARMPQGNRNHAQQVLRAVGRIVSALLRIPGDDPAQSRVLTSSHTSLLAIGRVVQSCARAWVRLQEPASVDGAAEEEVPASEAPRQAPVALLWEQACLLARLATEKRKAAGNSGEPKAKRPRNAEDMSLAAQLDSVLWLVAQLEEGFQAVTLPRASECLLAVALRRREPSSLRELLLITFTFVQVSPLSLLVHEFFGQLVRYLLEAASQVRLMVGVTSTTMLQIRMASGEEIQITKEAFELVVQTNDLPVRALKQRLQTLLGIPRFRQRLLIEGRELCDSDELVFPMEVEIVLLHFCPVDDRQCRELFAAVALDSAERLETVLAGPLDPDFTSQTVHQNRTALHYAAVCGSARCTRLLLEAGADKDRVSEDGYTALGLATAQGHLEILEILMHAGADLQKAPRGRFTPLSVACCHGDVAVVRFLLDASAETNPDVCRATPLGIACAENHLEVARLLLEARADKNTTMSGSVTAMHLACQRGHAKLVQLLLEADLDTNADWDASFTALLLVSAEHHDVLRLLLRAQSGEIAFGQRSIAAFMAVEQCQLGAAGIILADAIKRRANDVCQNGLLAECLSGLRKWCAC</sequence>
<dbReference type="Pfam" id="PF16201">
    <property type="entry name" value="NopRA1"/>
    <property type="match status" value="1"/>
</dbReference>
<proteinExistence type="predicted"/>
<dbReference type="Gene3D" id="3.80.10.10">
    <property type="entry name" value="Ribonuclease Inhibitor"/>
    <property type="match status" value="1"/>
</dbReference>
<dbReference type="AlphaFoldDB" id="A0A1Q9EKY6"/>
<dbReference type="InterPro" id="IPR032675">
    <property type="entry name" value="LRR_dom_sf"/>
</dbReference>
<dbReference type="PANTHER" id="PTHR24198">
    <property type="entry name" value="ANKYRIN REPEAT AND PROTEIN KINASE DOMAIN-CONTAINING PROTEIN"/>
    <property type="match status" value="1"/>
</dbReference>
<feature type="repeat" description="ANK" evidence="3">
    <location>
        <begin position="1150"/>
        <end position="1182"/>
    </location>
</feature>
<feature type="repeat" description="ANK" evidence="3">
    <location>
        <begin position="1019"/>
        <end position="1051"/>
    </location>
</feature>
<feature type="repeat" description="ANK" evidence="3">
    <location>
        <begin position="1117"/>
        <end position="1149"/>
    </location>
</feature>